<evidence type="ECO:0000313" key="1">
    <source>
        <dbReference type="EMBL" id="QSS51980.1"/>
    </source>
</evidence>
<organism evidence="1 2">
    <name type="scientific">Ajellomyces capsulatus (strain H88)</name>
    <name type="common">Darling's disease fungus</name>
    <name type="synonym">Histoplasma capsulatum</name>
    <dbReference type="NCBI Taxonomy" id="544711"/>
    <lineage>
        <taxon>Eukaryota</taxon>
        <taxon>Fungi</taxon>
        <taxon>Dikarya</taxon>
        <taxon>Ascomycota</taxon>
        <taxon>Pezizomycotina</taxon>
        <taxon>Eurotiomycetes</taxon>
        <taxon>Eurotiomycetidae</taxon>
        <taxon>Onygenales</taxon>
        <taxon>Ajellomycetaceae</taxon>
        <taxon>Histoplasma</taxon>
    </lineage>
</organism>
<dbReference type="AlphaFoldDB" id="A0A8A1LEK0"/>
<accession>A0A8A1LEK0</accession>
<dbReference type="VEuPathDB" id="FungiDB:I7I53_07463"/>
<dbReference type="Proteomes" id="UP000663419">
    <property type="component" value="Chromosome 2"/>
</dbReference>
<name>A0A8A1LEK0_AJEC8</name>
<reference evidence="1" key="1">
    <citation type="submission" date="2021-01" db="EMBL/GenBank/DDBJ databases">
        <title>Chromosome-level genome assembly of a human fungal pathogen reveals clustering of transcriptionally co-regulated genes.</title>
        <authorList>
            <person name="Voorhies M."/>
            <person name="Cohen S."/>
            <person name="Shea T.P."/>
            <person name="Petrus S."/>
            <person name="Munoz J.F."/>
            <person name="Poplawski S."/>
            <person name="Goldman W.E."/>
            <person name="Michael T."/>
            <person name="Cuomo C.A."/>
            <person name="Sil A."/>
            <person name="Beyhan S."/>
        </authorList>
    </citation>
    <scope>NUCLEOTIDE SEQUENCE</scope>
    <source>
        <strain evidence="1">H88</strain>
    </source>
</reference>
<evidence type="ECO:0000313" key="2">
    <source>
        <dbReference type="Proteomes" id="UP000663419"/>
    </source>
</evidence>
<dbReference type="EMBL" id="CP069103">
    <property type="protein sequence ID" value="QSS51980.1"/>
    <property type="molecule type" value="Genomic_DNA"/>
</dbReference>
<gene>
    <name evidence="1" type="ORF">I7I53_07463</name>
</gene>
<protein>
    <submittedName>
        <fullName evidence="1">Uncharacterized protein</fullName>
    </submittedName>
</protein>
<sequence length="121" mass="13739">MEYINNRNGCCPPPAYLGLNTTFDRPHYYVLYQLPISAHAMRGTKCLTPNGRSPAQFFFFPNPVSSFPQAASCDYLSMRSLPCGCTACQCRSQGRVWSLTLSLSRNLPVTRQFTRMLDPYR</sequence>
<proteinExistence type="predicted"/>